<protein>
    <submittedName>
        <fullName evidence="7">Type IV secretory system conjugative DNA transfer family protein</fullName>
    </submittedName>
</protein>
<dbReference type="PANTHER" id="PTHR37937">
    <property type="entry name" value="CONJUGATIVE TRANSFER: DNA TRANSPORT"/>
    <property type="match status" value="1"/>
</dbReference>
<name>A0A5B9DJB5_9HYPH</name>
<evidence type="ECO:0000256" key="4">
    <source>
        <dbReference type="ARBA" id="ARBA00022692"/>
    </source>
</evidence>
<dbReference type="AlphaFoldDB" id="A0A5B9DJB5"/>
<evidence type="ECO:0000256" key="1">
    <source>
        <dbReference type="ARBA" id="ARBA00004651"/>
    </source>
</evidence>
<evidence type="ECO:0000313" key="7">
    <source>
        <dbReference type="EMBL" id="QEE19187.1"/>
    </source>
</evidence>
<dbReference type="Gene3D" id="3.40.50.300">
    <property type="entry name" value="P-loop containing nucleotide triphosphate hydrolases"/>
    <property type="match status" value="1"/>
</dbReference>
<comment type="subcellular location">
    <subcellularLocation>
        <location evidence="1">Cell membrane</location>
        <topology evidence="1">Multi-pass membrane protein</topology>
    </subcellularLocation>
</comment>
<dbReference type="InterPro" id="IPR003688">
    <property type="entry name" value="TraG/VirD4"/>
</dbReference>
<evidence type="ECO:0000256" key="3">
    <source>
        <dbReference type="ARBA" id="ARBA00022475"/>
    </source>
</evidence>
<dbReference type="Pfam" id="PF02534">
    <property type="entry name" value="T4SS-DNA_transf"/>
    <property type="match status" value="1"/>
</dbReference>
<comment type="similarity">
    <text evidence="2">Belongs to the VirD4/TraG family.</text>
</comment>
<dbReference type="PANTHER" id="PTHR37937:SF1">
    <property type="entry name" value="CONJUGATIVE TRANSFER: DNA TRANSPORT"/>
    <property type="match status" value="1"/>
</dbReference>
<organism evidence="7 8">
    <name type="scientific">Paradevosia tibetensis</name>
    <dbReference type="NCBI Taxonomy" id="1447062"/>
    <lineage>
        <taxon>Bacteria</taxon>
        <taxon>Pseudomonadati</taxon>
        <taxon>Pseudomonadota</taxon>
        <taxon>Alphaproteobacteria</taxon>
        <taxon>Hyphomicrobiales</taxon>
        <taxon>Devosiaceae</taxon>
        <taxon>Paradevosia</taxon>
    </lineage>
</organism>
<keyword evidence="3" id="KW-1003">Cell membrane</keyword>
<dbReference type="SUPFAM" id="SSF52540">
    <property type="entry name" value="P-loop containing nucleoside triphosphate hydrolases"/>
    <property type="match status" value="1"/>
</dbReference>
<proteinExistence type="inferred from homology"/>
<dbReference type="CDD" id="cd01127">
    <property type="entry name" value="TrwB_TraG_TraD_VirD4"/>
    <property type="match status" value="1"/>
</dbReference>
<keyword evidence="8" id="KW-1185">Reference proteome</keyword>
<dbReference type="KEGG" id="yti:FNA67_02920"/>
<dbReference type="InterPro" id="IPR027417">
    <property type="entry name" value="P-loop_NTPase"/>
</dbReference>
<sequence length="459" mass="50823">MNMNAEAFPPRGSGTKGRAEWLPSATWGNVDEYDEWTWRPGRLLLGRKRDRLIGFDDDSHAFIAAKSRAGKTSTVLLHNLARYPGSVFVTDPKGELALHTAQARRDLGQRVFVLDPFDVLADHGVTSAAYNPFSELGYGKPRLIAPDAALAGDAIIVANDKDPHWTDSARNLVRSIVLFTLATEGKATLRKLRKLLQSSELTSIFERMVLTGDYDEVVSNAGSSFLAKARDAEREFASILSTAQEQTAPLDDIRRISDVSDFSLADLPKGGITIYAVLPGMLLATHFRWLRMLVQSALAAVERHPVPRGNLPVLFMLEEFAALGHMRSIEMAIGLLGGAGARLWPIVQDLNQLKMAYPNSWETFLSNAGTLQIFAVNDLTTAEYVSKRLGQTQVVERHSVRTSSQAMSAGDSGVRETLRTTRLLEPDEIMRAFARETNRQLIITPHKPPVFIERMDHYG</sequence>
<evidence type="ECO:0000256" key="5">
    <source>
        <dbReference type="ARBA" id="ARBA00022989"/>
    </source>
</evidence>
<dbReference type="GO" id="GO:0005886">
    <property type="term" value="C:plasma membrane"/>
    <property type="evidence" value="ECO:0007669"/>
    <property type="project" value="UniProtKB-SubCell"/>
</dbReference>
<dbReference type="EMBL" id="CP041690">
    <property type="protein sequence ID" value="QEE19187.1"/>
    <property type="molecule type" value="Genomic_DNA"/>
</dbReference>
<gene>
    <name evidence="7" type="ORF">FNA67_02920</name>
</gene>
<keyword evidence="6" id="KW-0472">Membrane</keyword>
<evidence type="ECO:0000256" key="6">
    <source>
        <dbReference type="ARBA" id="ARBA00023136"/>
    </source>
</evidence>
<reference evidence="7 8" key="1">
    <citation type="journal article" date="2015" name="Int. J. Syst. Evol. Microbiol.">
        <title>Youhaiella tibetensis gen. nov., sp. nov., isolated from subsurface sediment.</title>
        <authorList>
            <person name="Wang Y.X."/>
            <person name="Huang F.Q."/>
            <person name="Nogi Y."/>
            <person name="Pang S.J."/>
            <person name="Wang P.K."/>
            <person name="Lv J."/>
        </authorList>
    </citation>
    <scope>NUCLEOTIDE SEQUENCE [LARGE SCALE GENOMIC DNA]</scope>
    <source>
        <strain evidence="8">fig4</strain>
    </source>
</reference>
<keyword evidence="5" id="KW-1133">Transmembrane helix</keyword>
<evidence type="ECO:0000256" key="2">
    <source>
        <dbReference type="ARBA" id="ARBA00008806"/>
    </source>
</evidence>
<dbReference type="OrthoDB" id="9759295at2"/>
<dbReference type="Proteomes" id="UP000321062">
    <property type="component" value="Chromosome"/>
</dbReference>
<evidence type="ECO:0000313" key="8">
    <source>
        <dbReference type="Proteomes" id="UP000321062"/>
    </source>
</evidence>
<dbReference type="RefSeq" id="WP_147655007.1">
    <property type="nucleotide sequence ID" value="NZ_BMFM01000001.1"/>
</dbReference>
<accession>A0A5B9DJB5</accession>
<dbReference type="InterPro" id="IPR051539">
    <property type="entry name" value="T4SS-coupling_protein"/>
</dbReference>
<keyword evidence="4" id="KW-0812">Transmembrane</keyword>